<evidence type="ECO:0000256" key="5">
    <source>
        <dbReference type="ARBA" id="ARBA00022448"/>
    </source>
</evidence>
<feature type="binding site" evidence="17">
    <location>
        <position position="285"/>
    </location>
    <ligand>
        <name>FAD</name>
        <dbReference type="ChEBI" id="CHEBI:57692"/>
    </ligand>
</feature>
<sequence>MKLYSLGLLIVIILFDQSRADLFSFKPSSNRNDFDDKCFCKLREEVDDCECKIESIDKLNNYQVHPRINTIVQKDYFRFIKLNLNKICQFWTDDARCSLKDCHVKSCNQDDLPASFRNIINQQDENDKKDNNKNKKVVQAQAENCEQSNPLGHINSSLSDESIKAFEDMKKYDDAQDNFCEPDDETHAQAEYLDLVLNPERFTGYKAPHAHKIWNSIYRENCFENTDRIAYGPEKNTCLEKRFFYRLVSGLHTSINVHLSARFLHKGLLDQADVWGPNPEEFKKRFDPETTNGLGPQWLKNLYFIYLVELRALAKVAPYLEKETFYAGRSQVEDEEAKFAVLDLLKTIKNFQYHFNETRLFRGNPIEAKTLKEEFQTKFRNITRIMDCVGCDKCRLWGKVQTLALGTSLKILFSGKISSDNANSKNSFQLTRTEIVALFNGFARLSNSIAEIENFRELLSRSTTETKTILKNQSKIDL</sequence>
<feature type="disulfide bond" description="Redox-active" evidence="18">
    <location>
        <begin position="97"/>
        <end position="102"/>
    </location>
</feature>
<comment type="subunit">
    <text evidence="4">May function both as a monomer and a homodimer.</text>
</comment>
<evidence type="ECO:0000256" key="8">
    <source>
        <dbReference type="ARBA" id="ARBA00022824"/>
    </source>
</evidence>
<dbReference type="OrthoDB" id="269384at2759"/>
<evidence type="ECO:0000256" key="13">
    <source>
        <dbReference type="ARBA" id="ARBA00023157"/>
    </source>
</evidence>
<dbReference type="GO" id="GO:0016972">
    <property type="term" value="F:thiol oxidase activity"/>
    <property type="evidence" value="ECO:0007669"/>
    <property type="project" value="InterPro"/>
</dbReference>
<dbReference type="InterPro" id="IPR007266">
    <property type="entry name" value="Ero1"/>
</dbReference>
<dbReference type="PANTHER" id="PTHR12613:SF0">
    <property type="entry name" value="ERO1-LIKE PROTEIN"/>
    <property type="match status" value="1"/>
</dbReference>
<feature type="chain" id="PRO_5032602866" evidence="19">
    <location>
        <begin position="21"/>
        <end position="478"/>
    </location>
</feature>
<dbReference type="EMBL" id="CAJNOC010001293">
    <property type="protein sequence ID" value="CAF0852142.1"/>
    <property type="molecule type" value="Genomic_DNA"/>
</dbReference>
<comment type="subcellular location">
    <subcellularLocation>
        <location evidence="2">Endoplasmic reticulum membrane</location>
        <topology evidence="2">Peripheral membrane protein</topology>
        <orientation evidence="2">Lumenal side</orientation>
    </subcellularLocation>
</comment>
<keyword evidence="12" id="KW-0472">Membrane</keyword>
<feature type="binding site" evidence="17">
    <location>
        <position position="203"/>
    </location>
    <ligand>
        <name>FAD</name>
        <dbReference type="ChEBI" id="CHEBI:57692"/>
    </ligand>
</feature>
<keyword evidence="15" id="KW-0676">Redox-active center</keyword>
<dbReference type="GO" id="GO:0005789">
    <property type="term" value="C:endoplasmic reticulum membrane"/>
    <property type="evidence" value="ECO:0007669"/>
    <property type="project" value="UniProtKB-SubCell"/>
</dbReference>
<keyword evidence="9 17" id="KW-0274">FAD</keyword>
<proteinExistence type="inferred from homology"/>
<keyword evidence="6" id="KW-0285">Flavoprotein</keyword>
<dbReference type="InterPro" id="IPR037192">
    <property type="entry name" value="ERO1-like_sf"/>
</dbReference>
<evidence type="ECO:0000313" key="20">
    <source>
        <dbReference type="EMBL" id="CAF0852142.1"/>
    </source>
</evidence>
<keyword evidence="13 18" id="KW-1015">Disulfide bond</keyword>
<keyword evidence="11" id="KW-0560">Oxidoreductase</keyword>
<dbReference type="Proteomes" id="UP000663879">
    <property type="component" value="Unassembled WGS sequence"/>
</dbReference>
<dbReference type="GO" id="GO:0034975">
    <property type="term" value="P:protein folding in endoplasmic reticulum"/>
    <property type="evidence" value="ECO:0007669"/>
    <property type="project" value="InterPro"/>
</dbReference>
<comment type="cofactor">
    <cofactor evidence="1 17">
        <name>FAD</name>
        <dbReference type="ChEBI" id="CHEBI:57692"/>
    </cofactor>
</comment>
<evidence type="ECO:0000256" key="19">
    <source>
        <dbReference type="SAM" id="SignalP"/>
    </source>
</evidence>
<feature type="active site" evidence="16">
    <location>
        <position position="394"/>
    </location>
</feature>
<organism evidence="20 21">
    <name type="scientific">Brachionus calyciflorus</name>
    <dbReference type="NCBI Taxonomy" id="104777"/>
    <lineage>
        <taxon>Eukaryota</taxon>
        <taxon>Metazoa</taxon>
        <taxon>Spiralia</taxon>
        <taxon>Gnathifera</taxon>
        <taxon>Rotifera</taxon>
        <taxon>Eurotatoria</taxon>
        <taxon>Monogononta</taxon>
        <taxon>Pseudotrocha</taxon>
        <taxon>Ploima</taxon>
        <taxon>Brachionidae</taxon>
        <taxon>Brachionus</taxon>
    </lineage>
</organism>
<evidence type="ECO:0000256" key="3">
    <source>
        <dbReference type="ARBA" id="ARBA00008277"/>
    </source>
</evidence>
<evidence type="ECO:0000256" key="4">
    <source>
        <dbReference type="ARBA" id="ARBA00011802"/>
    </source>
</evidence>
<comment type="caution">
    <text evidence="20">The sequence shown here is derived from an EMBL/GenBank/DDBJ whole genome shotgun (WGS) entry which is preliminary data.</text>
</comment>
<feature type="binding site" evidence="17">
    <location>
        <position position="249"/>
    </location>
    <ligand>
        <name>FAD</name>
        <dbReference type="ChEBI" id="CHEBI:57692"/>
    </ligand>
</feature>
<evidence type="ECO:0000256" key="12">
    <source>
        <dbReference type="ARBA" id="ARBA00023136"/>
    </source>
</evidence>
<feature type="active site" description="Nucleophile" evidence="16">
    <location>
        <position position="391"/>
    </location>
</feature>
<feature type="disulfide bond" evidence="18">
    <location>
        <begin position="145"/>
        <end position="180"/>
    </location>
</feature>
<name>A0A813WJJ0_9BILA</name>
<evidence type="ECO:0000256" key="7">
    <source>
        <dbReference type="ARBA" id="ARBA00022729"/>
    </source>
</evidence>
<evidence type="ECO:0000256" key="15">
    <source>
        <dbReference type="ARBA" id="ARBA00023284"/>
    </source>
</evidence>
<evidence type="ECO:0000256" key="16">
    <source>
        <dbReference type="PIRSR" id="PIRSR017205-1"/>
    </source>
</evidence>
<dbReference type="SUPFAM" id="SSF110019">
    <property type="entry name" value="ERO1-like"/>
    <property type="match status" value="1"/>
</dbReference>
<evidence type="ECO:0000256" key="18">
    <source>
        <dbReference type="PIRSR" id="PIRSR017205-3"/>
    </source>
</evidence>
<evidence type="ECO:0000256" key="10">
    <source>
        <dbReference type="ARBA" id="ARBA00022982"/>
    </source>
</evidence>
<evidence type="ECO:0000256" key="6">
    <source>
        <dbReference type="ARBA" id="ARBA00022630"/>
    </source>
</evidence>
<dbReference type="GO" id="GO:0015035">
    <property type="term" value="F:protein-disulfide reductase activity"/>
    <property type="evidence" value="ECO:0007669"/>
    <property type="project" value="InterPro"/>
</dbReference>
<keyword evidence="10" id="KW-0249">Electron transport</keyword>
<feature type="binding site" evidence="17">
    <location>
        <position position="214"/>
    </location>
    <ligand>
        <name>FAD</name>
        <dbReference type="ChEBI" id="CHEBI:57692"/>
    </ligand>
</feature>
<evidence type="ECO:0000256" key="1">
    <source>
        <dbReference type="ARBA" id="ARBA00001974"/>
    </source>
</evidence>
<dbReference type="GO" id="GO:0071949">
    <property type="term" value="F:FAD binding"/>
    <property type="evidence" value="ECO:0007669"/>
    <property type="project" value="InterPro"/>
</dbReference>
<keyword evidence="7 19" id="KW-0732">Signal</keyword>
<feature type="disulfide bond" description="Redox-active" evidence="18">
    <location>
        <begin position="391"/>
        <end position="394"/>
    </location>
</feature>
<evidence type="ECO:0000256" key="17">
    <source>
        <dbReference type="PIRSR" id="PIRSR017205-2"/>
    </source>
</evidence>
<feature type="signal peptide" evidence="19">
    <location>
        <begin position="1"/>
        <end position="20"/>
    </location>
</feature>
<keyword evidence="8" id="KW-0256">Endoplasmic reticulum</keyword>
<feature type="binding site" evidence="17">
    <location>
        <position position="252"/>
    </location>
    <ligand>
        <name>FAD</name>
        <dbReference type="ChEBI" id="CHEBI:57692"/>
    </ligand>
</feature>
<keyword evidence="21" id="KW-1185">Reference proteome</keyword>
<dbReference type="PANTHER" id="PTHR12613">
    <property type="entry name" value="ERO1-RELATED"/>
    <property type="match status" value="1"/>
</dbReference>
<keyword evidence="14" id="KW-0325">Glycoprotein</keyword>
<gene>
    <name evidence="20" type="ORF">OXX778_LOCUS9006</name>
</gene>
<protein>
    <submittedName>
        <fullName evidence="20">Uncharacterized protein</fullName>
    </submittedName>
</protein>
<comment type="similarity">
    <text evidence="3">Belongs to the EROs family.</text>
</comment>
<keyword evidence="5" id="KW-0813">Transport</keyword>
<accession>A0A813WJJ0</accession>
<evidence type="ECO:0000313" key="21">
    <source>
        <dbReference type="Proteomes" id="UP000663879"/>
    </source>
</evidence>
<evidence type="ECO:0000256" key="2">
    <source>
        <dbReference type="ARBA" id="ARBA00004367"/>
    </source>
</evidence>
<dbReference type="Pfam" id="PF04137">
    <property type="entry name" value="ERO1"/>
    <property type="match status" value="1"/>
</dbReference>
<dbReference type="PIRSF" id="PIRSF017205">
    <property type="entry name" value="ERO1"/>
    <property type="match status" value="1"/>
</dbReference>
<dbReference type="AlphaFoldDB" id="A0A813WJJ0"/>
<evidence type="ECO:0000256" key="9">
    <source>
        <dbReference type="ARBA" id="ARBA00022827"/>
    </source>
</evidence>
<reference evidence="20" key="1">
    <citation type="submission" date="2021-02" db="EMBL/GenBank/DDBJ databases">
        <authorList>
            <person name="Nowell W R."/>
        </authorList>
    </citation>
    <scope>NUCLEOTIDE SEQUENCE</scope>
    <source>
        <strain evidence="20">Ploen Becks lab</strain>
    </source>
</reference>
<evidence type="ECO:0000256" key="11">
    <source>
        <dbReference type="ARBA" id="ARBA00023002"/>
    </source>
</evidence>
<evidence type="ECO:0000256" key="14">
    <source>
        <dbReference type="ARBA" id="ARBA00023180"/>
    </source>
</evidence>
<feature type="binding site" evidence="17">
    <location>
        <position position="201"/>
    </location>
    <ligand>
        <name>FAD</name>
        <dbReference type="ChEBI" id="CHEBI:57692"/>
    </ligand>
</feature>